<reference evidence="3" key="2">
    <citation type="journal article" date="2011" name="Proc. Natl. Acad. Sci. U.S.A.">
        <title>Obligate biotrophy features unraveled by the genomic analysis of rust fungi.</title>
        <authorList>
            <person name="Duplessis S."/>
            <person name="Cuomo C.A."/>
            <person name="Lin Y.-C."/>
            <person name="Aerts A."/>
            <person name="Tisserant E."/>
            <person name="Veneault-Fourrey C."/>
            <person name="Joly D.L."/>
            <person name="Hacquard S."/>
            <person name="Amselem J."/>
            <person name="Cantarel B.L."/>
            <person name="Chiu R."/>
            <person name="Coutinho P.M."/>
            <person name="Feau N."/>
            <person name="Field M."/>
            <person name="Frey P."/>
            <person name="Gelhaye E."/>
            <person name="Goldberg J."/>
            <person name="Grabherr M.G."/>
            <person name="Kodira C.D."/>
            <person name="Kohler A."/>
            <person name="Kuees U."/>
            <person name="Lindquist E.A."/>
            <person name="Lucas S.M."/>
            <person name="Mago R."/>
            <person name="Mauceli E."/>
            <person name="Morin E."/>
            <person name="Murat C."/>
            <person name="Pangilinan J.L."/>
            <person name="Park R."/>
            <person name="Pearson M."/>
            <person name="Quesneville H."/>
            <person name="Rouhier N."/>
            <person name="Sakthikumar S."/>
            <person name="Salamov A.A."/>
            <person name="Schmutz J."/>
            <person name="Selles B."/>
            <person name="Shapiro H."/>
            <person name="Tanguay P."/>
            <person name="Tuskan G.A."/>
            <person name="Henrissat B."/>
            <person name="Van de Peer Y."/>
            <person name="Rouze P."/>
            <person name="Ellis J.G."/>
            <person name="Dodds P.N."/>
            <person name="Schein J.E."/>
            <person name="Zhong S."/>
            <person name="Hamelin R.C."/>
            <person name="Grigoriev I.V."/>
            <person name="Szabo L.J."/>
            <person name="Martin F."/>
        </authorList>
    </citation>
    <scope>NUCLEOTIDE SEQUENCE [LARGE SCALE GENOMIC DNA]</scope>
    <source>
        <strain evidence="3">CRL 75-36-700-3 / race SCCL</strain>
    </source>
</reference>
<organism evidence="2 3">
    <name type="scientific">Puccinia graminis f. sp. tritici (strain CRL 75-36-700-3 / race SCCL)</name>
    <name type="common">Black stem rust fungus</name>
    <dbReference type="NCBI Taxonomy" id="418459"/>
    <lineage>
        <taxon>Eukaryota</taxon>
        <taxon>Fungi</taxon>
        <taxon>Dikarya</taxon>
        <taxon>Basidiomycota</taxon>
        <taxon>Pucciniomycotina</taxon>
        <taxon>Pucciniomycetes</taxon>
        <taxon>Pucciniales</taxon>
        <taxon>Pucciniaceae</taxon>
        <taxon>Puccinia</taxon>
    </lineage>
</organism>
<dbReference type="HOGENOM" id="CLU_107702_0_0_1"/>
<dbReference type="Proteomes" id="UP000008783">
    <property type="component" value="Unassembled WGS sequence"/>
</dbReference>
<feature type="compositionally biased region" description="Polar residues" evidence="1">
    <location>
        <begin position="165"/>
        <end position="192"/>
    </location>
</feature>
<evidence type="ECO:0000256" key="1">
    <source>
        <dbReference type="SAM" id="MobiDB-lite"/>
    </source>
</evidence>
<feature type="region of interest" description="Disordered" evidence="1">
    <location>
        <begin position="87"/>
        <end position="224"/>
    </location>
</feature>
<protein>
    <submittedName>
        <fullName evidence="2">Uncharacterized protein</fullName>
    </submittedName>
</protein>
<dbReference type="AlphaFoldDB" id="E3JUU8"/>
<accession>E3JUU8</accession>
<dbReference type="VEuPathDB" id="FungiDB:PGTG_01154"/>
<sequence>MEDDAGCPSGHICSAPTAVWEAVQVRAYHAQARGLTSIPRELTPVQLQRSDQTQEHTIMSNMPDHDQHIPDSDITQTTMLNTQVRREKEAHGIGDCPGNVRANDRGRYERNRMQREWLHEATPGAQSFGRPPADEERTPADDSTIGPEEPDASSEAPSVPVPDTPENSLNLSSWGQFDSANGSTLHTHTTEAGPSPGNLSPLGTTPSGSPSAASSGADPTGVIH</sequence>
<gene>
    <name evidence="2" type="ORF">PGTG_01154</name>
</gene>
<dbReference type="OrthoDB" id="10322983at2759"/>
<dbReference type="InParanoid" id="E3JUU8"/>
<evidence type="ECO:0000313" key="3">
    <source>
        <dbReference type="Proteomes" id="UP000008783"/>
    </source>
</evidence>
<dbReference type="KEGG" id="pgr:PGTG_01154"/>
<reference key="1">
    <citation type="submission" date="2007-01" db="EMBL/GenBank/DDBJ databases">
        <title>The Genome Sequence of Puccinia graminis f. sp. tritici Strain CRL 75-36-700-3.</title>
        <authorList>
            <consortium name="The Broad Institute Genome Sequencing Platform"/>
            <person name="Birren B."/>
            <person name="Lander E."/>
            <person name="Galagan J."/>
            <person name="Nusbaum C."/>
            <person name="Devon K."/>
            <person name="Cuomo C."/>
            <person name="Jaffe D."/>
            <person name="Butler J."/>
            <person name="Alvarez P."/>
            <person name="Gnerre S."/>
            <person name="Grabherr M."/>
            <person name="Mauceli E."/>
            <person name="Brockman W."/>
            <person name="Young S."/>
            <person name="LaButti K."/>
            <person name="Sykes S."/>
            <person name="DeCaprio D."/>
            <person name="Crawford M."/>
            <person name="Koehrsen M."/>
            <person name="Engels R."/>
            <person name="Montgomery P."/>
            <person name="Pearson M."/>
            <person name="Howarth C."/>
            <person name="Larson L."/>
            <person name="White J."/>
            <person name="Zeng Q."/>
            <person name="Kodira C."/>
            <person name="Yandava C."/>
            <person name="Alvarado L."/>
            <person name="O'Leary S."/>
            <person name="Szabo L."/>
            <person name="Dean R."/>
            <person name="Schein J."/>
        </authorList>
    </citation>
    <scope>NUCLEOTIDE SEQUENCE</scope>
    <source>
        <strain>CRL 75-36-700-3</strain>
    </source>
</reference>
<dbReference type="RefSeq" id="XP_003320242.1">
    <property type="nucleotide sequence ID" value="XM_003320194.1"/>
</dbReference>
<dbReference type="GeneID" id="10543817"/>
<proteinExistence type="predicted"/>
<keyword evidence="3" id="KW-1185">Reference proteome</keyword>
<name>E3JUU8_PUCGT</name>
<feature type="compositionally biased region" description="Low complexity" evidence="1">
    <location>
        <begin position="199"/>
        <end position="224"/>
    </location>
</feature>
<dbReference type="EMBL" id="DS178264">
    <property type="protein sequence ID" value="EFP75823.1"/>
    <property type="molecule type" value="Genomic_DNA"/>
</dbReference>
<evidence type="ECO:0000313" key="2">
    <source>
        <dbReference type="EMBL" id="EFP75823.1"/>
    </source>
</evidence>
<feature type="compositionally biased region" description="Basic and acidic residues" evidence="1">
    <location>
        <begin position="102"/>
        <end position="119"/>
    </location>
</feature>